<sequence>MGVRLRLTLSALSLAALAVGVIGCSPAEVSPTGIPTPTDQANSEWGSYGNRDDACSAVAGDLLTLALVPKNLALADPGSGVNDIDDVIVAAGTAAPPSVAPNYQQLSALVRSYGVQLAAWSAATAPSPTPTVTQTPSLTLSPTPSPASTPTSPASASPSPSASASPTSAPDRPTFDDTPYTARLDGIKTWLSTTCG</sequence>
<gene>
    <name evidence="3" type="ORF">B7R25_12100</name>
</gene>
<reference evidence="3 4" key="1">
    <citation type="submission" date="2017-04" db="EMBL/GenBank/DDBJ databases">
        <title>Comparative genome analysis of Subtercola boreus.</title>
        <authorList>
            <person name="Cho Y.-J."/>
            <person name="Cho A."/>
            <person name="Kim O.-S."/>
            <person name="Lee J.-I."/>
        </authorList>
    </citation>
    <scope>NUCLEOTIDE SEQUENCE [LARGE SCALE GENOMIC DNA]</scope>
    <source>
        <strain evidence="3 4">P28004</strain>
    </source>
</reference>
<feature type="compositionally biased region" description="Low complexity" evidence="1">
    <location>
        <begin position="123"/>
        <end position="172"/>
    </location>
</feature>
<proteinExistence type="predicted"/>
<keyword evidence="2" id="KW-0732">Signal</keyword>
<evidence type="ECO:0000313" key="3">
    <source>
        <dbReference type="EMBL" id="RFA25989.1"/>
    </source>
</evidence>
<dbReference type="PROSITE" id="PS51257">
    <property type="entry name" value="PROKAR_LIPOPROTEIN"/>
    <property type="match status" value="1"/>
</dbReference>
<accession>A0A3E0WA53</accession>
<evidence type="ECO:0000256" key="1">
    <source>
        <dbReference type="SAM" id="MobiDB-lite"/>
    </source>
</evidence>
<dbReference type="AlphaFoldDB" id="A0A3E0WA53"/>
<feature type="signal peptide" evidence="2">
    <location>
        <begin position="1"/>
        <end position="27"/>
    </location>
</feature>
<dbReference type="Proteomes" id="UP000257080">
    <property type="component" value="Unassembled WGS sequence"/>
</dbReference>
<comment type="caution">
    <text evidence="3">The sequence shown here is derived from an EMBL/GenBank/DDBJ whole genome shotgun (WGS) entry which is preliminary data.</text>
</comment>
<organism evidence="3 4">
    <name type="scientific">Subtercola boreus</name>
    <dbReference type="NCBI Taxonomy" id="120213"/>
    <lineage>
        <taxon>Bacteria</taxon>
        <taxon>Bacillati</taxon>
        <taxon>Actinomycetota</taxon>
        <taxon>Actinomycetes</taxon>
        <taxon>Micrococcales</taxon>
        <taxon>Microbacteriaceae</taxon>
        <taxon>Subtercola</taxon>
    </lineage>
</organism>
<feature type="region of interest" description="Disordered" evidence="1">
    <location>
        <begin position="123"/>
        <end position="181"/>
    </location>
</feature>
<protein>
    <submittedName>
        <fullName evidence="3">Uncharacterized protein</fullName>
    </submittedName>
</protein>
<name>A0A3E0WA53_9MICO</name>
<evidence type="ECO:0000313" key="4">
    <source>
        <dbReference type="Proteomes" id="UP000257080"/>
    </source>
</evidence>
<evidence type="ECO:0000256" key="2">
    <source>
        <dbReference type="SAM" id="SignalP"/>
    </source>
</evidence>
<dbReference type="EMBL" id="NBXE01000029">
    <property type="protein sequence ID" value="RFA25989.1"/>
    <property type="molecule type" value="Genomic_DNA"/>
</dbReference>
<feature type="chain" id="PRO_5017619918" evidence="2">
    <location>
        <begin position="28"/>
        <end position="196"/>
    </location>
</feature>